<dbReference type="AlphaFoldDB" id="A0A4Y2NAE0"/>
<evidence type="ECO:0000313" key="2">
    <source>
        <dbReference type="Proteomes" id="UP000499080"/>
    </source>
</evidence>
<dbReference type="Proteomes" id="UP000499080">
    <property type="component" value="Unassembled WGS sequence"/>
</dbReference>
<gene>
    <name evidence="1" type="ORF">AVEN_225993_1</name>
</gene>
<organism evidence="1 2">
    <name type="scientific">Araneus ventricosus</name>
    <name type="common">Orbweaver spider</name>
    <name type="synonym">Epeira ventricosa</name>
    <dbReference type="NCBI Taxonomy" id="182803"/>
    <lineage>
        <taxon>Eukaryota</taxon>
        <taxon>Metazoa</taxon>
        <taxon>Ecdysozoa</taxon>
        <taxon>Arthropoda</taxon>
        <taxon>Chelicerata</taxon>
        <taxon>Arachnida</taxon>
        <taxon>Araneae</taxon>
        <taxon>Araneomorphae</taxon>
        <taxon>Entelegynae</taxon>
        <taxon>Araneoidea</taxon>
        <taxon>Araneidae</taxon>
        <taxon>Araneus</taxon>
    </lineage>
</organism>
<keyword evidence="2" id="KW-1185">Reference proteome</keyword>
<protein>
    <submittedName>
        <fullName evidence="1">Uncharacterized protein</fullName>
    </submittedName>
</protein>
<reference evidence="1 2" key="1">
    <citation type="journal article" date="2019" name="Sci. Rep.">
        <title>Orb-weaving spider Araneus ventricosus genome elucidates the spidroin gene catalogue.</title>
        <authorList>
            <person name="Kono N."/>
            <person name="Nakamura H."/>
            <person name="Ohtoshi R."/>
            <person name="Moran D.A.P."/>
            <person name="Shinohara A."/>
            <person name="Yoshida Y."/>
            <person name="Fujiwara M."/>
            <person name="Mori M."/>
            <person name="Tomita M."/>
            <person name="Arakawa K."/>
        </authorList>
    </citation>
    <scope>NUCLEOTIDE SEQUENCE [LARGE SCALE GENOMIC DNA]</scope>
</reference>
<sequence length="109" mass="12689">MENIIATLKSRISNQTKLRHFVRRFFGETLFEASRHIKRLTRSTPCYEGSKSEIRGVGERIGGSKSSCRGEKKIALLYCQRTLELQMKGRAFSDLNGRETNQFWAKWMK</sequence>
<evidence type="ECO:0000313" key="1">
    <source>
        <dbReference type="EMBL" id="GBN34806.1"/>
    </source>
</evidence>
<proteinExistence type="predicted"/>
<comment type="caution">
    <text evidence="1">The sequence shown here is derived from an EMBL/GenBank/DDBJ whole genome shotgun (WGS) entry which is preliminary data.</text>
</comment>
<name>A0A4Y2NAE0_ARAVE</name>
<accession>A0A4Y2NAE0</accession>
<dbReference type="EMBL" id="BGPR01008595">
    <property type="protein sequence ID" value="GBN34806.1"/>
    <property type="molecule type" value="Genomic_DNA"/>
</dbReference>